<reference evidence="3" key="1">
    <citation type="submission" date="2023-07" db="EMBL/GenBank/DDBJ databases">
        <title>The genome sequence of Rhodocytophaga aerolata KACC 12507.</title>
        <authorList>
            <person name="Zhang X."/>
        </authorList>
    </citation>
    <scope>NUCLEOTIDE SEQUENCE</scope>
    <source>
        <strain evidence="3">KACC 12507</strain>
    </source>
</reference>
<name>A0ABT8R9V7_9BACT</name>
<evidence type="ECO:0000256" key="2">
    <source>
        <dbReference type="SAM" id="SignalP"/>
    </source>
</evidence>
<keyword evidence="2" id="KW-0732">Signal</keyword>
<accession>A0ABT8R9V7</accession>
<feature type="region of interest" description="Disordered" evidence="1">
    <location>
        <begin position="42"/>
        <end position="79"/>
    </location>
</feature>
<evidence type="ECO:0000256" key="1">
    <source>
        <dbReference type="SAM" id="MobiDB-lite"/>
    </source>
</evidence>
<comment type="caution">
    <text evidence="3">The sequence shown here is derived from an EMBL/GenBank/DDBJ whole genome shotgun (WGS) entry which is preliminary data.</text>
</comment>
<feature type="chain" id="PRO_5045527325" evidence="2">
    <location>
        <begin position="22"/>
        <end position="260"/>
    </location>
</feature>
<feature type="compositionally biased region" description="Low complexity" evidence="1">
    <location>
        <begin position="53"/>
        <end position="65"/>
    </location>
</feature>
<protein>
    <submittedName>
        <fullName evidence="3">Uncharacterized protein</fullName>
    </submittedName>
</protein>
<feature type="signal peptide" evidence="2">
    <location>
        <begin position="1"/>
        <end position="21"/>
    </location>
</feature>
<keyword evidence="4" id="KW-1185">Reference proteome</keyword>
<dbReference type="EMBL" id="JAUKPO010000014">
    <property type="protein sequence ID" value="MDO1448876.1"/>
    <property type="molecule type" value="Genomic_DNA"/>
</dbReference>
<gene>
    <name evidence="3" type="ORF">Q0590_21540</name>
</gene>
<evidence type="ECO:0000313" key="4">
    <source>
        <dbReference type="Proteomes" id="UP001168528"/>
    </source>
</evidence>
<dbReference type="Proteomes" id="UP001168528">
    <property type="component" value="Unassembled WGS sequence"/>
</dbReference>
<evidence type="ECO:0000313" key="3">
    <source>
        <dbReference type="EMBL" id="MDO1448876.1"/>
    </source>
</evidence>
<dbReference type="RefSeq" id="WP_302039675.1">
    <property type="nucleotide sequence ID" value="NZ_JAUKPO010000014.1"/>
</dbReference>
<sequence length="260" mass="27791">MKISCFVIFAALFLAVNSVSAQGLNKLMRKVEEKADKALDKAVSNKAEEKVGSATGNSSTSTTRTKAQNKGGGLVTTPPDVKQNLADAETSYKAGSYGEARSAVQQAMMGVEMEIGQSILKSLPETISGLKKDASADQVASTGWGWAGLTIQRVYTGDNDKELTVTVANNSAWMSAVNMYMANGTYSQTSNSEQNWKHTKVKGYKAIIEFSEDSGYKLSVPLGQSSLLVYEGVNFATEQEVMAAANSLDIDGIKKKLGEQ</sequence>
<proteinExistence type="predicted"/>
<organism evidence="3 4">
    <name type="scientific">Rhodocytophaga aerolata</name>
    <dbReference type="NCBI Taxonomy" id="455078"/>
    <lineage>
        <taxon>Bacteria</taxon>
        <taxon>Pseudomonadati</taxon>
        <taxon>Bacteroidota</taxon>
        <taxon>Cytophagia</taxon>
        <taxon>Cytophagales</taxon>
        <taxon>Rhodocytophagaceae</taxon>
        <taxon>Rhodocytophaga</taxon>
    </lineage>
</organism>